<evidence type="ECO:0000256" key="2">
    <source>
        <dbReference type="ARBA" id="ARBA00032707"/>
    </source>
</evidence>
<proteinExistence type="predicted"/>
<evidence type="ECO:0000313" key="6">
    <source>
        <dbReference type="EMBL" id="NDW21875.1"/>
    </source>
</evidence>
<feature type="transmembrane region" description="Helical" evidence="4">
    <location>
        <begin position="138"/>
        <end position="156"/>
    </location>
</feature>
<feature type="transmembrane region" description="Helical" evidence="4">
    <location>
        <begin position="68"/>
        <end position="90"/>
    </location>
</feature>
<dbReference type="InterPro" id="IPR000326">
    <property type="entry name" value="PAP2/HPO"/>
</dbReference>
<accession>A0A6L9MV61</accession>
<protein>
    <recommendedName>
        <fullName evidence="1">undecaprenyl-diphosphate phosphatase</fullName>
        <ecNumber evidence="1">3.6.1.27</ecNumber>
    </recommendedName>
    <alternativeName>
        <fullName evidence="2">Undecaprenyl pyrophosphate phosphatase</fullName>
    </alternativeName>
</protein>
<dbReference type="RefSeq" id="WP_163111781.1">
    <property type="nucleotide sequence ID" value="NZ_JAAAWP010000005.1"/>
</dbReference>
<evidence type="ECO:0000256" key="1">
    <source>
        <dbReference type="ARBA" id="ARBA00012374"/>
    </source>
</evidence>
<evidence type="ECO:0000313" key="7">
    <source>
        <dbReference type="Proteomes" id="UP000478837"/>
    </source>
</evidence>
<keyword evidence="7" id="KW-1185">Reference proteome</keyword>
<dbReference type="PANTHER" id="PTHR14969:SF13">
    <property type="entry name" value="AT30094P"/>
    <property type="match status" value="1"/>
</dbReference>
<dbReference type="CDD" id="cd03392">
    <property type="entry name" value="PAP2_like_2"/>
    <property type="match status" value="1"/>
</dbReference>
<dbReference type="GO" id="GO:0050380">
    <property type="term" value="F:undecaprenyl-diphosphatase activity"/>
    <property type="evidence" value="ECO:0007669"/>
    <property type="project" value="UniProtKB-EC"/>
</dbReference>
<comment type="catalytic activity">
    <reaction evidence="3">
        <text>di-trans,octa-cis-undecaprenyl diphosphate + H2O = di-trans,octa-cis-undecaprenyl phosphate + phosphate + H(+)</text>
        <dbReference type="Rhea" id="RHEA:28094"/>
        <dbReference type="ChEBI" id="CHEBI:15377"/>
        <dbReference type="ChEBI" id="CHEBI:15378"/>
        <dbReference type="ChEBI" id="CHEBI:43474"/>
        <dbReference type="ChEBI" id="CHEBI:58405"/>
        <dbReference type="ChEBI" id="CHEBI:60392"/>
        <dbReference type="EC" id="3.6.1.27"/>
    </reaction>
</comment>
<reference evidence="6 7" key="1">
    <citation type="submission" date="2020-01" db="EMBL/GenBank/DDBJ databases">
        <title>Genomes of bacteria type strains.</title>
        <authorList>
            <person name="Chen J."/>
            <person name="Zhu S."/>
            <person name="Yang J."/>
        </authorList>
    </citation>
    <scope>NUCLEOTIDE SEQUENCE [LARGE SCALE GENOMIC DNA]</scope>
    <source>
        <strain evidence="6 7">LMG 22958</strain>
    </source>
</reference>
<evidence type="ECO:0000259" key="5">
    <source>
        <dbReference type="SMART" id="SM00014"/>
    </source>
</evidence>
<feature type="transmembrane region" description="Helical" evidence="4">
    <location>
        <begin position="168"/>
        <end position="189"/>
    </location>
</feature>
<feature type="transmembrane region" description="Helical" evidence="4">
    <location>
        <begin position="97"/>
        <end position="118"/>
    </location>
</feature>
<dbReference type="Pfam" id="PF01569">
    <property type="entry name" value="PAP2"/>
    <property type="match status" value="1"/>
</dbReference>
<evidence type="ECO:0000256" key="4">
    <source>
        <dbReference type="SAM" id="Phobius"/>
    </source>
</evidence>
<name>A0A6L9MV61_9ALTE</name>
<feature type="transmembrane region" description="Helical" evidence="4">
    <location>
        <begin position="21"/>
        <end position="39"/>
    </location>
</feature>
<dbReference type="Gene3D" id="1.20.144.10">
    <property type="entry name" value="Phosphatidic acid phosphatase type 2/haloperoxidase"/>
    <property type="match status" value="1"/>
</dbReference>
<feature type="transmembrane region" description="Helical" evidence="4">
    <location>
        <begin position="195"/>
        <end position="213"/>
    </location>
</feature>
<organism evidence="6 7">
    <name type="scientific">Alteromonas hispanica</name>
    <dbReference type="NCBI Taxonomy" id="315421"/>
    <lineage>
        <taxon>Bacteria</taxon>
        <taxon>Pseudomonadati</taxon>
        <taxon>Pseudomonadota</taxon>
        <taxon>Gammaproteobacteria</taxon>
        <taxon>Alteromonadales</taxon>
        <taxon>Alteromonadaceae</taxon>
        <taxon>Alteromonas/Salinimonas group</taxon>
        <taxon>Alteromonas</taxon>
    </lineage>
</organism>
<sequence length="232" mass="25628">MKQNSEVGHYIDMLKTPSVQVILLGTCFVLVMLFVHLGVSQSMDEALYASLQLNTDAPKWVADVLRDITALGSNTVLLFVAVVVVVGLAMHKQRNKAYTFALAVLLGLCIAFALKAGIDRPRPPLSQHNVDVYTQSFPSAHATLSTLVYFYLAYLLCHFSSHRKVNAFTYFAAAFLVFAIGLSRVMLGVHWPSDVLGGWFAGGSVVAICLYIIKWKQKLHISKTEPVQPKEQ</sequence>
<dbReference type="AlphaFoldDB" id="A0A6L9MV61"/>
<keyword evidence="4" id="KW-0812">Transmembrane</keyword>
<dbReference type="SMART" id="SM00014">
    <property type="entry name" value="acidPPc"/>
    <property type="match status" value="1"/>
</dbReference>
<dbReference type="EMBL" id="JAAAWP010000005">
    <property type="protein sequence ID" value="NDW21875.1"/>
    <property type="molecule type" value="Genomic_DNA"/>
</dbReference>
<keyword evidence="4" id="KW-1133">Transmembrane helix</keyword>
<feature type="domain" description="Phosphatidic acid phosphatase type 2/haloperoxidase" evidence="5">
    <location>
        <begin position="96"/>
        <end position="210"/>
    </location>
</feature>
<dbReference type="Proteomes" id="UP000478837">
    <property type="component" value="Unassembled WGS sequence"/>
</dbReference>
<evidence type="ECO:0000256" key="3">
    <source>
        <dbReference type="ARBA" id="ARBA00047594"/>
    </source>
</evidence>
<dbReference type="EC" id="3.6.1.27" evidence="1"/>
<dbReference type="PANTHER" id="PTHR14969">
    <property type="entry name" value="SPHINGOSINE-1-PHOSPHATE PHOSPHOHYDROLASE"/>
    <property type="match status" value="1"/>
</dbReference>
<gene>
    <name evidence="6" type="ORF">GTW09_10115</name>
</gene>
<comment type="caution">
    <text evidence="6">The sequence shown here is derived from an EMBL/GenBank/DDBJ whole genome shotgun (WGS) entry which is preliminary data.</text>
</comment>
<dbReference type="SUPFAM" id="SSF48317">
    <property type="entry name" value="Acid phosphatase/Vanadium-dependent haloperoxidase"/>
    <property type="match status" value="1"/>
</dbReference>
<keyword evidence="4" id="KW-0472">Membrane</keyword>
<dbReference type="InterPro" id="IPR036938">
    <property type="entry name" value="PAP2/HPO_sf"/>
</dbReference>